<evidence type="ECO:0000256" key="1">
    <source>
        <dbReference type="SAM" id="MobiDB-lite"/>
    </source>
</evidence>
<dbReference type="RefSeq" id="WP_378034351.1">
    <property type="nucleotide sequence ID" value="NZ_JBHSIV010000002.1"/>
</dbReference>
<dbReference type="EMBL" id="JBHSIV010000002">
    <property type="protein sequence ID" value="MFC5060996.1"/>
    <property type="molecule type" value="Genomic_DNA"/>
</dbReference>
<comment type="caution">
    <text evidence="3">The sequence shown here is derived from an EMBL/GenBank/DDBJ whole genome shotgun (WGS) entry which is preliminary data.</text>
</comment>
<name>A0ABV9YGL0_9PSEU</name>
<accession>A0ABV9YGL0</accession>
<gene>
    <name evidence="3" type="ORF">ACFPBZ_02170</name>
</gene>
<feature type="compositionally biased region" description="Acidic residues" evidence="1">
    <location>
        <begin position="266"/>
        <end position="280"/>
    </location>
</feature>
<proteinExistence type="predicted"/>
<feature type="compositionally biased region" description="Basic and acidic residues" evidence="1">
    <location>
        <begin position="281"/>
        <end position="297"/>
    </location>
</feature>
<dbReference type="Proteomes" id="UP001595947">
    <property type="component" value="Unassembled WGS sequence"/>
</dbReference>
<feature type="region of interest" description="Disordered" evidence="1">
    <location>
        <begin position="266"/>
        <end position="452"/>
    </location>
</feature>
<evidence type="ECO:0000313" key="3">
    <source>
        <dbReference type="EMBL" id="MFC5060996.1"/>
    </source>
</evidence>
<reference evidence="4" key="1">
    <citation type="journal article" date="2019" name="Int. J. Syst. Evol. Microbiol.">
        <title>The Global Catalogue of Microorganisms (GCM) 10K type strain sequencing project: providing services to taxonomists for standard genome sequencing and annotation.</title>
        <authorList>
            <consortium name="The Broad Institute Genomics Platform"/>
            <consortium name="The Broad Institute Genome Sequencing Center for Infectious Disease"/>
            <person name="Wu L."/>
            <person name="Ma J."/>
        </authorList>
    </citation>
    <scope>NUCLEOTIDE SEQUENCE [LARGE SCALE GENOMIC DNA]</scope>
    <source>
        <strain evidence="4">CGMCC 4.7093</strain>
    </source>
</reference>
<feature type="domain" description="DUF222" evidence="2">
    <location>
        <begin position="76"/>
        <end position="198"/>
    </location>
</feature>
<feature type="region of interest" description="Disordered" evidence="1">
    <location>
        <begin position="653"/>
        <end position="689"/>
    </location>
</feature>
<feature type="region of interest" description="Disordered" evidence="1">
    <location>
        <begin position="704"/>
        <end position="754"/>
    </location>
</feature>
<feature type="compositionally biased region" description="Basic and acidic residues" evidence="1">
    <location>
        <begin position="573"/>
        <end position="583"/>
    </location>
</feature>
<dbReference type="Pfam" id="PF02720">
    <property type="entry name" value="DUF222"/>
    <property type="match status" value="1"/>
</dbReference>
<organism evidence="3 4">
    <name type="scientific">Actinomycetospora atypica</name>
    <dbReference type="NCBI Taxonomy" id="1290095"/>
    <lineage>
        <taxon>Bacteria</taxon>
        <taxon>Bacillati</taxon>
        <taxon>Actinomycetota</taxon>
        <taxon>Actinomycetes</taxon>
        <taxon>Pseudonocardiales</taxon>
        <taxon>Pseudonocardiaceae</taxon>
        <taxon>Actinomycetospora</taxon>
    </lineage>
</organism>
<dbReference type="InterPro" id="IPR003615">
    <property type="entry name" value="HNH_nuc"/>
</dbReference>
<protein>
    <submittedName>
        <fullName evidence="3">DUF222 domain-containing protein</fullName>
    </submittedName>
</protein>
<keyword evidence="4" id="KW-1185">Reference proteome</keyword>
<feature type="compositionally biased region" description="Pro residues" evidence="1">
    <location>
        <begin position="415"/>
        <end position="429"/>
    </location>
</feature>
<feature type="region of interest" description="Disordered" evidence="1">
    <location>
        <begin position="570"/>
        <end position="594"/>
    </location>
</feature>
<feature type="compositionally biased region" description="Basic and acidic residues" evidence="1">
    <location>
        <begin position="704"/>
        <end position="736"/>
    </location>
</feature>
<sequence length="754" mass="81611">MTVTGEFLREDGVFDELLPAAPLGDPAECVGQDAEAGLVAWHRVLNHVTWRRLRWIRDTARARADTLERWPEPDPRIIAAALGWSVGMSASRIELAEGALERMPRLGEAIRDGLVEESKAGKFVVGLRDVDDEQARTVVDALIDQAPGLGVFELEQKIAAAVKDVDADGAENRRKAAVARARVRTRTAPSGAVEIHGLDLDPDIAVPAFERIAAIADEVSGRLTAAGTDVPLSRVQASVYLRLLHGCPDGDNDDLAIADYVTEELLDPPAPDDEPGADGPDDQRPDDQRPDDQRPDDQGPDDDGPDDSGPDDSGPDDGGPDDGGPEDQGPTAGDGGPGRDSPDEPDVNGGPGDDDGPSGGGPDDVRARSSATPADLPDLDAVTARHRPDDGDPDGPGTRAAEDSSSTGDLAEPGTSPPPWQPGDLPPDPPPDDTPDPTIPTGQPPPPLTARLTDRGLEFRPSTLRTSLLTVLGLHRAHGRLPVGALCGGDAHAMAWARTCAQFRVLLHDEHGALEWVLLVRPPHRPGADPRYRRQVVELTAHTSELDALDPDTQLVGHFAELARRTKAALETQRARPSEEHPARTTAQAHQRFPGAQLTRYVQARDRTCRFPMCTVPAVACHLDHTHDWLLDGPTQADNLGALSVGDHLRKHDPRSGWTVEQPTPGRFVWTAPTGTTHTVDPEPYRPLRPVQRTQFDHGVTDTYEPKMQRPWRPRTDKHGHITDAARATLDDLDRRHRERHNQPPDPFDDDPPF</sequence>
<evidence type="ECO:0000313" key="4">
    <source>
        <dbReference type="Proteomes" id="UP001595947"/>
    </source>
</evidence>
<dbReference type="CDD" id="cd00085">
    <property type="entry name" value="HNHc"/>
    <property type="match status" value="1"/>
</dbReference>
<dbReference type="InterPro" id="IPR003870">
    <property type="entry name" value="DUF222"/>
</dbReference>
<feature type="compositionally biased region" description="Acidic residues" evidence="1">
    <location>
        <begin position="298"/>
        <end position="325"/>
    </location>
</feature>
<evidence type="ECO:0000259" key="2">
    <source>
        <dbReference type="Pfam" id="PF02720"/>
    </source>
</evidence>